<feature type="transmembrane region" description="Helical" evidence="2">
    <location>
        <begin position="483"/>
        <end position="504"/>
    </location>
</feature>
<reference evidence="3" key="2">
    <citation type="submission" date="2020-05" db="UniProtKB">
        <authorList>
            <consortium name="EnsemblMetazoa"/>
        </authorList>
    </citation>
    <scope>IDENTIFICATION</scope>
    <source>
        <strain evidence="3">FAR1</strain>
    </source>
</reference>
<sequence length="984" mass="104057">MVAPLVLISSSADALSSTSTRAVLRIAFFTSSGDRCGTNSTGGSSCSSTARVIRFANRFTFSFTLSRHSSSGVTTAGPGSLPDTNGPDVRIFFTSSAVEINFVTLSDTLSRHSSDLRCSSRSSYSGRWVKRAGWAETPGSCRRRASSTNLLTFSVTLNSDSSSSVTRSRLVMRVAWCVVASSSCCSSRCCSSTSVISHPTYSFVASSKIGILLMRPGVARRSSSGSWTVSGYRGFPVSSVSGDTGIGTSLFGVGSRDDFASCMSITTLSSVSVVVAFSAPTPPATGFVERLIVLVATCFTGRSTFFVTADTDFVVVVEAVPVTLISITLSIGSSTSLLSETPVSLLDSGSVSGSTTGRLADGGFGTAGLRIDSILIFATVMWFCFAAGAILSTGRRLSGLVAGVLALPCVAISAARRFTSKSDELLLVMIRLLVAAVVRRSNFVSDDCFVSSLVDLLRTLSVTSITGRIVISATDMLRPSCFCSTRIVALLLVVVVVVAAVGSFCGELDLAGCFTGDVSREAGVDFRTGDVSFTGEEAFFGGGETSLRTGDTSFTGEDAFGTSLIGEDAFGTSLTGEDAFGTSLTGEDAFGTSFTGEETLRTGEPSLDGDFRGPFSFAKSTSTRSVSLARRTALLSIDLISCSIFLRCSRNSERVCCTVVTVLSYVLKMLPVGCFWSTRASSSTGRFGMPSIFRQRSSYVSLRTSGGFRPPFAPSTCGESWVVLDVLSRRSCSVDFVVAVVVVSGFPSGLTLERPVGSVALERIDRTLPVGETERNERAKESCAASTSTVMRCVVEVAVEVEEALWAFSSRTKSPVVFLVDVDVAKCCSCFSYVRVVTVVPSSSRFVSVIIFVDAFTIVSSRSITFPAPCANRKASRTRSGSFDSSLGVVRSFAVCCSVDDALLRTVALEDVLVTERFSFAPKSTASPFCCWRTTWDELEHEVVVERVVPATRRPSSPSTMLSSTSTVVDRSPLLCTKPLSSPS</sequence>
<feature type="compositionally biased region" description="Low complexity" evidence="1">
    <location>
        <begin position="954"/>
        <end position="967"/>
    </location>
</feature>
<evidence type="ECO:0000313" key="4">
    <source>
        <dbReference type="Proteomes" id="UP000075886"/>
    </source>
</evidence>
<protein>
    <submittedName>
        <fullName evidence="3">Uncharacterized protein</fullName>
    </submittedName>
</protein>
<organism evidence="3 4">
    <name type="scientific">Anopheles farauti</name>
    <dbReference type="NCBI Taxonomy" id="69004"/>
    <lineage>
        <taxon>Eukaryota</taxon>
        <taxon>Metazoa</taxon>
        <taxon>Ecdysozoa</taxon>
        <taxon>Arthropoda</taxon>
        <taxon>Hexapoda</taxon>
        <taxon>Insecta</taxon>
        <taxon>Pterygota</taxon>
        <taxon>Neoptera</taxon>
        <taxon>Endopterygota</taxon>
        <taxon>Diptera</taxon>
        <taxon>Nematocera</taxon>
        <taxon>Culicoidea</taxon>
        <taxon>Culicidae</taxon>
        <taxon>Anophelinae</taxon>
        <taxon>Anopheles</taxon>
    </lineage>
</organism>
<dbReference type="Proteomes" id="UP000075886">
    <property type="component" value="Unassembled WGS sequence"/>
</dbReference>
<keyword evidence="2" id="KW-0812">Transmembrane</keyword>
<evidence type="ECO:0000256" key="2">
    <source>
        <dbReference type="SAM" id="Phobius"/>
    </source>
</evidence>
<keyword evidence="2" id="KW-0472">Membrane</keyword>
<dbReference type="EnsemblMetazoa" id="AFAF006569-RA">
    <property type="protein sequence ID" value="AFAF006569-PA"/>
    <property type="gene ID" value="AFAF006569"/>
</dbReference>
<accession>A0A182QAZ5</accession>
<evidence type="ECO:0000256" key="1">
    <source>
        <dbReference type="SAM" id="MobiDB-lite"/>
    </source>
</evidence>
<name>A0A182QAZ5_9DIPT</name>
<feature type="region of interest" description="Disordered" evidence="1">
    <location>
        <begin position="954"/>
        <end position="984"/>
    </location>
</feature>
<feature type="transmembrane region" description="Helical" evidence="2">
    <location>
        <begin position="374"/>
        <end position="391"/>
    </location>
</feature>
<dbReference type="AlphaFoldDB" id="A0A182QAZ5"/>
<keyword evidence="4" id="KW-1185">Reference proteome</keyword>
<dbReference type="VEuPathDB" id="VectorBase:AFAF006569"/>
<dbReference type="EMBL" id="AXCN02001440">
    <property type="status" value="NOT_ANNOTATED_CDS"/>
    <property type="molecule type" value="Genomic_DNA"/>
</dbReference>
<reference evidence="4" key="1">
    <citation type="submission" date="2014-01" db="EMBL/GenBank/DDBJ databases">
        <title>The Genome Sequence of Anopheles farauti FAR1 (V2).</title>
        <authorList>
            <consortium name="The Broad Institute Genomics Platform"/>
            <person name="Neafsey D.E."/>
            <person name="Besansky N."/>
            <person name="Howell P."/>
            <person name="Walton C."/>
            <person name="Young S.K."/>
            <person name="Zeng Q."/>
            <person name="Gargeya S."/>
            <person name="Fitzgerald M."/>
            <person name="Haas B."/>
            <person name="Abouelleil A."/>
            <person name="Allen A.W."/>
            <person name="Alvarado L."/>
            <person name="Arachchi H.M."/>
            <person name="Berlin A.M."/>
            <person name="Chapman S.B."/>
            <person name="Gainer-Dewar J."/>
            <person name="Goldberg J."/>
            <person name="Griggs A."/>
            <person name="Gujja S."/>
            <person name="Hansen M."/>
            <person name="Howarth C."/>
            <person name="Imamovic A."/>
            <person name="Ireland A."/>
            <person name="Larimer J."/>
            <person name="McCowan C."/>
            <person name="Murphy C."/>
            <person name="Pearson M."/>
            <person name="Poon T.W."/>
            <person name="Priest M."/>
            <person name="Roberts A."/>
            <person name="Saif S."/>
            <person name="Shea T."/>
            <person name="Sisk P."/>
            <person name="Sykes S."/>
            <person name="Wortman J."/>
            <person name="Nusbaum C."/>
            <person name="Birren B."/>
        </authorList>
    </citation>
    <scope>NUCLEOTIDE SEQUENCE [LARGE SCALE GENOMIC DNA]</scope>
    <source>
        <strain evidence="4">FAR1</strain>
    </source>
</reference>
<evidence type="ECO:0000313" key="3">
    <source>
        <dbReference type="EnsemblMetazoa" id="AFAF006569-PA"/>
    </source>
</evidence>
<proteinExistence type="predicted"/>
<keyword evidence="2" id="KW-1133">Transmembrane helix</keyword>